<evidence type="ECO:0000313" key="2">
    <source>
        <dbReference type="EMBL" id="OTP24746.1"/>
    </source>
</evidence>
<sequence>MDTEDEFIKRLDMLALALSLDTMSENFRSSLGMYELVFSTYISMIKNDPDEFFTEKGQRARVLESLQRSKEFCSIENRENLKKLLENMRDNDPTDFMIFPIPLKSPISEYMMPQLSTLTIYKREDYLVVTQVENGQLDELRQQDYFWIPLMDVVSLCEIITFDRNAIGSIDSEVPNIVDEIRGISDQYQVTSTPVDKKETIAFNDHWISKVESALRIILSNCRTNEFFIESTIQPLPTWNMKHPDPNIEMKKRFLEAVKGKKQEWNEQFDYVFDYFLYKKNRLIENSVVATESFYPPWPNIVEFLFVEDPYIVALRKSNGDISRTVSTELSYLRNRMEMSVVDVLDTLDQLDGGEVIDLPFNELVNGLHKNREIISVYRERLPLIRLPIAKEMTQLCLSKMEVRSEEIEGELKRRMTIRRKLDESSRITQFVSKVVPTSIMDYITPNQGTMEQRQEFAKRVDMLAMSLSLKPNDQSFVSPESYELLFSIYAKMIKTDYNNFFVDRIQTMNIVHSLNRTIQLYRMDGAESLQTIFEKLKNYDPTDFMLIPVAFSTDHPQKYFGHVCGLTIYKKENNFIVMKVDKEQSYRTGAVSYVKVPFEKARALSQLLFSERHFSNEKPYDILKKIEGLSHEFRPIRAIQLKEQTIDNSVISEIEASLRTILFNCKKDIFRLNDQEKVTPKWGKLNEPILARPQRHQNWWMEDLGTTLTMKERFLLAVQGINGNWNKNLRYIYDYYFYFKNICKKMEHSGIDQKQALLKNIRYLFQHDPYIQEMVNSGGQIPTIFDEQLRKKVKKMVETMGSVPENVLRVMETSKIQQEIQINAYVQGFIKQRIPFIKIPVAKEMSEHMVYCTEIKNDRLQREYQRRVDLAQKRQKEEPIYRSTTMPITETSSPVAHSSRTSPNLLARSTNFGDTLKGHFSELCDRAKNLSGSVSNNLVREATNKKNHRQEK</sequence>
<reference evidence="2 3" key="1">
    <citation type="submission" date="2017-05" db="EMBL/GenBank/DDBJ databases">
        <title>The Genome Sequence of Enterococcus mundtii 6B1_DIV0119.</title>
        <authorList>
            <consortium name="The Broad Institute Genomics Platform"/>
            <consortium name="The Broad Institute Genomic Center for Infectious Diseases"/>
            <person name="Earl A."/>
            <person name="Manson A."/>
            <person name="Schwartman J."/>
            <person name="Gilmore M."/>
            <person name="Abouelleil A."/>
            <person name="Cao P."/>
            <person name="Chapman S."/>
            <person name="Cusick C."/>
            <person name="Shea T."/>
            <person name="Young S."/>
            <person name="Neafsey D."/>
            <person name="Nusbaum C."/>
            <person name="Birren B."/>
        </authorList>
    </citation>
    <scope>NUCLEOTIDE SEQUENCE [LARGE SCALE GENOMIC DNA]</scope>
    <source>
        <strain evidence="2 3">6B1_DIV0119</strain>
    </source>
</reference>
<proteinExistence type="predicted"/>
<dbReference type="RefSeq" id="WP_086335566.1">
    <property type="nucleotide sequence ID" value="NZ_NGMS01000005.1"/>
</dbReference>
<evidence type="ECO:0000256" key="1">
    <source>
        <dbReference type="SAM" id="MobiDB-lite"/>
    </source>
</evidence>
<dbReference type="AlphaFoldDB" id="A0A242KU24"/>
<dbReference type="EMBL" id="NGMS01000005">
    <property type="protein sequence ID" value="OTP24746.1"/>
    <property type="molecule type" value="Genomic_DNA"/>
</dbReference>
<accession>A0A242KU24</accession>
<protein>
    <submittedName>
        <fullName evidence="2">Uncharacterized protein</fullName>
    </submittedName>
</protein>
<organism evidence="2 3">
    <name type="scientific">Enterococcus mundtii</name>
    <dbReference type="NCBI Taxonomy" id="53346"/>
    <lineage>
        <taxon>Bacteria</taxon>
        <taxon>Bacillati</taxon>
        <taxon>Bacillota</taxon>
        <taxon>Bacilli</taxon>
        <taxon>Lactobacillales</taxon>
        <taxon>Enterococcaceae</taxon>
        <taxon>Enterococcus</taxon>
    </lineage>
</organism>
<name>A0A242KU24_ENTMU</name>
<evidence type="ECO:0000313" key="3">
    <source>
        <dbReference type="Proteomes" id="UP000195024"/>
    </source>
</evidence>
<comment type="caution">
    <text evidence="2">The sequence shown here is derived from an EMBL/GenBank/DDBJ whole genome shotgun (WGS) entry which is preliminary data.</text>
</comment>
<feature type="region of interest" description="Disordered" evidence="1">
    <location>
        <begin position="888"/>
        <end position="907"/>
    </location>
</feature>
<dbReference type="Proteomes" id="UP000195024">
    <property type="component" value="Unassembled WGS sequence"/>
</dbReference>
<gene>
    <name evidence="2" type="ORF">A5802_003060</name>
</gene>